<reference evidence="1" key="1">
    <citation type="submission" date="2018-12" db="EMBL/GenBank/DDBJ databases">
        <authorList>
            <person name="Jadhav K."/>
            <person name="Kushwaha B."/>
            <person name="Jadhav I."/>
        </authorList>
    </citation>
    <scope>NUCLEOTIDE SEQUENCE [LARGE SCALE GENOMIC DNA]</scope>
    <source>
        <strain evidence="1">SBS 10</strain>
    </source>
</reference>
<comment type="caution">
    <text evidence="1">The sequence shown here is derived from an EMBL/GenBank/DDBJ whole genome shotgun (WGS) entry which is preliminary data.</text>
</comment>
<name>A0A3S0VSP1_9GAMM</name>
<dbReference type="AlphaFoldDB" id="A0A3S0VSP1"/>
<gene>
    <name evidence="1" type="ORF">DSL92_06115</name>
</gene>
<sequence>MVPHLTASTGAGDDVIYAENTGAKTDAGIAAGVLTTTLGDANGNVDINGNDGRLLLGDELPGSPWPYPG</sequence>
<organism evidence="1">
    <name type="scientific">Billgrantia gudaonensis</name>
    <dbReference type="NCBI Taxonomy" id="376427"/>
    <lineage>
        <taxon>Bacteria</taxon>
        <taxon>Pseudomonadati</taxon>
        <taxon>Pseudomonadota</taxon>
        <taxon>Gammaproteobacteria</taxon>
        <taxon>Oceanospirillales</taxon>
        <taxon>Halomonadaceae</taxon>
        <taxon>Billgrantia</taxon>
    </lineage>
</organism>
<proteinExistence type="predicted"/>
<protein>
    <submittedName>
        <fullName evidence="1">Uncharacterized protein</fullName>
    </submittedName>
</protein>
<evidence type="ECO:0000313" key="1">
    <source>
        <dbReference type="EMBL" id="RUA22349.1"/>
    </source>
</evidence>
<dbReference type="EMBL" id="RXHI01000018">
    <property type="protein sequence ID" value="RUA22349.1"/>
    <property type="molecule type" value="Genomic_DNA"/>
</dbReference>
<accession>A0A3S0VSP1</accession>